<dbReference type="InterPro" id="IPR019819">
    <property type="entry name" value="Carboxylesterase_B_CS"/>
</dbReference>
<dbReference type="EMBL" id="GEZM01049758">
    <property type="protein sequence ID" value="JAV75868.1"/>
    <property type="molecule type" value="Transcribed_RNA"/>
</dbReference>
<evidence type="ECO:0000256" key="4">
    <source>
        <dbReference type="ARBA" id="ARBA00023157"/>
    </source>
</evidence>
<dbReference type="PROSITE" id="PS00941">
    <property type="entry name" value="CARBOXYLESTERASE_B_2"/>
    <property type="match status" value="1"/>
</dbReference>
<reference evidence="8" key="1">
    <citation type="journal article" date="2016" name="Sci. Rep.">
        <title>Molecular characterization of firefly nuptial gifts: a multi-omics approach sheds light on postcopulatory sexual selection.</title>
        <authorList>
            <person name="Al-Wathiqui N."/>
            <person name="Fallon T.R."/>
            <person name="South A."/>
            <person name="Weng J.K."/>
            <person name="Lewis S.M."/>
        </authorList>
    </citation>
    <scope>NUCLEOTIDE SEQUENCE</scope>
</reference>
<comment type="similarity">
    <text evidence="1 6">Belongs to the type-B carboxylesterase/lipase family.</text>
</comment>
<evidence type="ECO:0000256" key="2">
    <source>
        <dbReference type="ARBA" id="ARBA00022487"/>
    </source>
</evidence>
<organism evidence="8">
    <name type="scientific">Photinus pyralis</name>
    <name type="common">Common eastern firefly</name>
    <name type="synonym">Lampyris pyralis</name>
    <dbReference type="NCBI Taxonomy" id="7054"/>
    <lineage>
        <taxon>Eukaryota</taxon>
        <taxon>Metazoa</taxon>
        <taxon>Ecdysozoa</taxon>
        <taxon>Arthropoda</taxon>
        <taxon>Hexapoda</taxon>
        <taxon>Insecta</taxon>
        <taxon>Pterygota</taxon>
        <taxon>Neoptera</taxon>
        <taxon>Endopterygota</taxon>
        <taxon>Coleoptera</taxon>
        <taxon>Polyphaga</taxon>
        <taxon>Elateriformia</taxon>
        <taxon>Elateroidea</taxon>
        <taxon>Lampyridae</taxon>
        <taxon>Lampyrinae</taxon>
        <taxon>Photinus</taxon>
    </lineage>
</organism>
<keyword evidence="3 6" id="KW-0378">Hydrolase</keyword>
<proteinExistence type="inferred from homology"/>
<dbReference type="InterPro" id="IPR029058">
    <property type="entry name" value="AB_hydrolase_fold"/>
</dbReference>
<dbReference type="AlphaFoldDB" id="A0A1Y1LSP7"/>
<dbReference type="PANTHER" id="PTHR43142">
    <property type="entry name" value="CARBOXYLIC ESTER HYDROLASE"/>
    <property type="match status" value="1"/>
</dbReference>
<evidence type="ECO:0000256" key="3">
    <source>
        <dbReference type="ARBA" id="ARBA00022801"/>
    </source>
</evidence>
<evidence type="ECO:0000259" key="7">
    <source>
        <dbReference type="Pfam" id="PF00135"/>
    </source>
</evidence>
<dbReference type="Pfam" id="PF00135">
    <property type="entry name" value="COesterase"/>
    <property type="match status" value="1"/>
</dbReference>
<dbReference type="Gene3D" id="3.40.50.1820">
    <property type="entry name" value="alpha/beta hydrolase"/>
    <property type="match status" value="1"/>
</dbReference>
<name>A0A1Y1LSP7_PHOPY</name>
<feature type="domain" description="Carboxylesterase type B" evidence="7">
    <location>
        <begin position="3"/>
        <end position="209"/>
    </location>
</feature>
<dbReference type="PANTHER" id="PTHR43142:SF1">
    <property type="entry name" value="CARBOXYLIC ESTER HYDROLASE"/>
    <property type="match status" value="1"/>
</dbReference>
<evidence type="ECO:0000256" key="5">
    <source>
        <dbReference type="ARBA" id="ARBA00023180"/>
    </source>
</evidence>
<keyword evidence="5" id="KW-0325">Glycoprotein</keyword>
<dbReference type="InterPro" id="IPR002018">
    <property type="entry name" value="CarbesteraseB"/>
</dbReference>
<dbReference type="InterPro" id="IPR019826">
    <property type="entry name" value="Carboxylesterase_B_AS"/>
</dbReference>
<dbReference type="EC" id="3.1.1.-" evidence="6"/>
<evidence type="ECO:0000256" key="6">
    <source>
        <dbReference type="RuleBase" id="RU361235"/>
    </source>
</evidence>
<dbReference type="SUPFAM" id="SSF53474">
    <property type="entry name" value="alpha/beta-Hydrolases"/>
    <property type="match status" value="1"/>
</dbReference>
<evidence type="ECO:0000256" key="1">
    <source>
        <dbReference type="ARBA" id="ARBA00005964"/>
    </source>
</evidence>
<accession>A0A1Y1LSP7</accession>
<dbReference type="PROSITE" id="PS00122">
    <property type="entry name" value="CARBOXYLESTERASE_B_1"/>
    <property type="match status" value="1"/>
</dbReference>
<protein>
    <recommendedName>
        <fullName evidence="6">Carboxylic ester hydrolase</fullName>
        <ecNumber evidence="6">3.1.1.-</ecNumber>
    </recommendedName>
</protein>
<dbReference type="GO" id="GO:0052689">
    <property type="term" value="F:carboxylic ester hydrolase activity"/>
    <property type="evidence" value="ECO:0007669"/>
    <property type="project" value="UniProtKB-KW"/>
</dbReference>
<keyword evidence="2" id="KW-0719">Serine esterase</keyword>
<sequence>MEDPIVVIKSGKLRGKVEIDYCGGKYYSFRGIPYAKPPIGNLRFKAPLPPDQWSGIRDAVKHQSECCCRDLMFNQIIGSEDCLYLNVYTPQIHCESMHLKPVMFWIHGGGFVRGSGNSDTYGPDFLITQDVVIVTINYRLGILGFLNFEDPSLDVPGNAGLKDQVMGLKWVRENIANFGGDPSNVTIFGESAGAASVHLLMLSPLARGFIY</sequence>
<evidence type="ECO:0000313" key="8">
    <source>
        <dbReference type="EMBL" id="JAV75868.1"/>
    </source>
</evidence>
<keyword evidence="4" id="KW-1015">Disulfide bond</keyword>